<dbReference type="Pfam" id="PF16178">
    <property type="entry name" value="Anoct_dimer"/>
    <property type="match status" value="1"/>
</dbReference>
<dbReference type="InterPro" id="IPR007632">
    <property type="entry name" value="Anoctamin"/>
</dbReference>
<evidence type="ECO:0000313" key="3">
    <source>
        <dbReference type="Proteomes" id="UP001295444"/>
    </source>
</evidence>
<dbReference type="Proteomes" id="UP001295444">
    <property type="component" value="Chromosome 02"/>
</dbReference>
<dbReference type="GO" id="GO:0046983">
    <property type="term" value="F:protein dimerization activity"/>
    <property type="evidence" value="ECO:0007669"/>
    <property type="project" value="InterPro"/>
</dbReference>
<dbReference type="EMBL" id="OW240913">
    <property type="protein sequence ID" value="CAH2246744.1"/>
    <property type="molecule type" value="Genomic_DNA"/>
</dbReference>
<sequence length="177" mass="21025">MTKESVFFYDNVPRHPPETFNCHFKLRKLNSFLGSGNQDVFFTNTQRHQILYEILANAQYGVSCRGEVGVERLLKEGVFSAAYPLHDGDYTYESKAPPDELTHRQILSKYWARWSKWYKYQPLDHMTKDKEHCNNEIYYICRFVQDNRRISPAHTMYRYSSDGSWQNKEEMSVSHCS</sequence>
<reference evidence="2" key="1">
    <citation type="submission" date="2022-03" db="EMBL/GenBank/DDBJ databases">
        <authorList>
            <person name="Alioto T."/>
            <person name="Alioto T."/>
            <person name="Gomez Garrido J."/>
        </authorList>
    </citation>
    <scope>NUCLEOTIDE SEQUENCE</scope>
</reference>
<dbReference type="AlphaFoldDB" id="A0AAD1VQX2"/>
<keyword evidence="3" id="KW-1185">Reference proteome</keyword>
<dbReference type="GO" id="GO:0005254">
    <property type="term" value="F:chloride channel activity"/>
    <property type="evidence" value="ECO:0007669"/>
    <property type="project" value="TreeGrafter"/>
</dbReference>
<proteinExistence type="predicted"/>
<evidence type="ECO:0000313" key="2">
    <source>
        <dbReference type="EMBL" id="CAH2246744.1"/>
    </source>
</evidence>
<name>A0AAD1VQX2_PELCU</name>
<evidence type="ECO:0000259" key="1">
    <source>
        <dbReference type="Pfam" id="PF16178"/>
    </source>
</evidence>
<dbReference type="PANTHER" id="PTHR12308:SF87">
    <property type="entry name" value="ANOCTAMIN"/>
    <property type="match status" value="1"/>
</dbReference>
<dbReference type="InterPro" id="IPR032394">
    <property type="entry name" value="Anoct_dimer"/>
</dbReference>
<gene>
    <name evidence="2" type="ORF">PECUL_23A005798</name>
</gene>
<organism evidence="2 3">
    <name type="scientific">Pelobates cultripes</name>
    <name type="common">Western spadefoot toad</name>
    <dbReference type="NCBI Taxonomy" id="61616"/>
    <lineage>
        <taxon>Eukaryota</taxon>
        <taxon>Metazoa</taxon>
        <taxon>Chordata</taxon>
        <taxon>Craniata</taxon>
        <taxon>Vertebrata</taxon>
        <taxon>Euteleostomi</taxon>
        <taxon>Amphibia</taxon>
        <taxon>Batrachia</taxon>
        <taxon>Anura</taxon>
        <taxon>Pelobatoidea</taxon>
        <taxon>Pelobatidae</taxon>
        <taxon>Pelobates</taxon>
    </lineage>
</organism>
<feature type="domain" description="Anoctamin dimerisation" evidence="1">
    <location>
        <begin position="12"/>
        <end position="123"/>
    </location>
</feature>
<protein>
    <submittedName>
        <fullName evidence="2">Anoctamin-7 isoform X1</fullName>
    </submittedName>
</protein>
<dbReference type="PANTHER" id="PTHR12308">
    <property type="entry name" value="ANOCTAMIN"/>
    <property type="match status" value="1"/>
</dbReference>
<accession>A0AAD1VQX2</accession>
<dbReference type="GO" id="GO:0005886">
    <property type="term" value="C:plasma membrane"/>
    <property type="evidence" value="ECO:0007669"/>
    <property type="project" value="TreeGrafter"/>
</dbReference>